<proteinExistence type="predicted"/>
<keyword evidence="9" id="KW-1185">Reference proteome</keyword>
<keyword evidence="3" id="KW-0378">Hydrolase</keyword>
<dbReference type="SMART" id="SM00448">
    <property type="entry name" value="REC"/>
    <property type="match status" value="1"/>
</dbReference>
<reference evidence="8" key="1">
    <citation type="journal article" date="2014" name="Int. J. Syst. Evol. Microbiol.">
        <title>Complete genome sequence of Corynebacterium casei LMG S-19264T (=DSM 44701T), isolated from a smear-ripened cheese.</title>
        <authorList>
            <consortium name="US DOE Joint Genome Institute (JGI-PGF)"/>
            <person name="Walter F."/>
            <person name="Albersmeier A."/>
            <person name="Kalinowski J."/>
            <person name="Ruckert C."/>
        </authorList>
    </citation>
    <scope>NUCLEOTIDE SEQUENCE</scope>
    <source>
        <strain evidence="8">VKM B-2935</strain>
    </source>
</reference>
<evidence type="ECO:0000256" key="3">
    <source>
        <dbReference type="ARBA" id="ARBA00022801"/>
    </source>
</evidence>
<dbReference type="PANTHER" id="PTHR45228:SF5">
    <property type="entry name" value="CYCLIC DI-GMP PHOSPHODIESTERASE VC_1348-RELATED"/>
    <property type="match status" value="1"/>
</dbReference>
<dbReference type="PROSITE" id="PS50110">
    <property type="entry name" value="RESPONSE_REGULATORY"/>
    <property type="match status" value="1"/>
</dbReference>
<protein>
    <submittedName>
        <fullName evidence="8">Two-component system response regulator</fullName>
    </submittedName>
</protein>
<dbReference type="PANTHER" id="PTHR45228">
    <property type="entry name" value="CYCLIC DI-GMP PHOSPHODIESTERASE TM_0186-RELATED"/>
    <property type="match status" value="1"/>
</dbReference>
<evidence type="ECO:0000256" key="4">
    <source>
        <dbReference type="ARBA" id="ARBA00051065"/>
    </source>
</evidence>
<dbReference type="SUPFAM" id="SSF52172">
    <property type="entry name" value="CheY-like"/>
    <property type="match status" value="1"/>
</dbReference>
<evidence type="ECO:0000313" key="9">
    <source>
        <dbReference type="Proteomes" id="UP001143328"/>
    </source>
</evidence>
<feature type="domain" description="Response regulatory" evidence="6">
    <location>
        <begin position="12"/>
        <end position="128"/>
    </location>
</feature>
<dbReference type="CDD" id="cd00077">
    <property type="entry name" value="HDc"/>
    <property type="match status" value="1"/>
</dbReference>
<dbReference type="SUPFAM" id="SSF109604">
    <property type="entry name" value="HD-domain/PDEase-like"/>
    <property type="match status" value="1"/>
</dbReference>
<evidence type="ECO:0000259" key="7">
    <source>
        <dbReference type="PROSITE" id="PS51832"/>
    </source>
</evidence>
<dbReference type="GO" id="GO:0000160">
    <property type="term" value="P:phosphorelay signal transduction system"/>
    <property type="evidence" value="ECO:0007669"/>
    <property type="project" value="InterPro"/>
</dbReference>
<dbReference type="RefSeq" id="WP_271198121.1">
    <property type="nucleotide sequence ID" value="NZ_BSFN01000027.1"/>
</dbReference>
<dbReference type="GO" id="GO:0008081">
    <property type="term" value="F:phosphoric diester hydrolase activity"/>
    <property type="evidence" value="ECO:0007669"/>
    <property type="project" value="UniProtKB-ARBA"/>
</dbReference>
<dbReference type="InterPro" id="IPR052020">
    <property type="entry name" value="Cyclic_di-GMP/3'3'-cGAMP_PDE"/>
</dbReference>
<dbReference type="PROSITE" id="PS51832">
    <property type="entry name" value="HD_GYP"/>
    <property type="match status" value="1"/>
</dbReference>
<keyword evidence="2" id="KW-0973">c-di-GMP</keyword>
<name>A0A9W6NII7_9PSED</name>
<dbReference type="InterPro" id="IPR011006">
    <property type="entry name" value="CheY-like_superfamily"/>
</dbReference>
<feature type="modified residue" description="4-aspartylphosphate" evidence="5">
    <location>
        <position position="61"/>
    </location>
</feature>
<dbReference type="EMBL" id="BSFN01000027">
    <property type="protein sequence ID" value="GLK91856.1"/>
    <property type="molecule type" value="Genomic_DNA"/>
</dbReference>
<dbReference type="Gene3D" id="1.10.3210.10">
    <property type="entry name" value="Hypothetical protein af1432"/>
    <property type="match status" value="1"/>
</dbReference>
<evidence type="ECO:0000256" key="1">
    <source>
        <dbReference type="ARBA" id="ARBA00022553"/>
    </source>
</evidence>
<reference evidence="8" key="2">
    <citation type="submission" date="2023-01" db="EMBL/GenBank/DDBJ databases">
        <authorList>
            <person name="Sun Q."/>
            <person name="Evtushenko L."/>
        </authorList>
    </citation>
    <scope>NUCLEOTIDE SEQUENCE</scope>
    <source>
        <strain evidence="8">VKM B-2935</strain>
    </source>
</reference>
<comment type="catalytic activity">
    <reaction evidence="4">
        <text>3',3'-c-di-GMP + 2 H2O = 2 GMP + 2 H(+)</text>
        <dbReference type="Rhea" id="RHEA:52928"/>
        <dbReference type="ChEBI" id="CHEBI:15377"/>
        <dbReference type="ChEBI" id="CHEBI:15378"/>
        <dbReference type="ChEBI" id="CHEBI:58115"/>
        <dbReference type="ChEBI" id="CHEBI:58805"/>
    </reaction>
</comment>
<dbReference type="CDD" id="cd19920">
    <property type="entry name" value="REC_PA4781-like"/>
    <property type="match status" value="1"/>
</dbReference>
<dbReference type="Pfam" id="PF13487">
    <property type="entry name" value="HD_5"/>
    <property type="match status" value="1"/>
</dbReference>
<dbReference type="InterPro" id="IPR037522">
    <property type="entry name" value="HD_GYP_dom"/>
</dbReference>
<evidence type="ECO:0000259" key="6">
    <source>
        <dbReference type="PROSITE" id="PS50110"/>
    </source>
</evidence>
<dbReference type="Pfam" id="PF00072">
    <property type="entry name" value="Response_reg"/>
    <property type="match status" value="1"/>
</dbReference>
<evidence type="ECO:0000256" key="2">
    <source>
        <dbReference type="ARBA" id="ARBA00022636"/>
    </source>
</evidence>
<feature type="domain" description="HD-GYP" evidence="7">
    <location>
        <begin position="155"/>
        <end position="367"/>
    </location>
</feature>
<evidence type="ECO:0000256" key="5">
    <source>
        <dbReference type="PROSITE-ProRule" id="PRU00169"/>
    </source>
</evidence>
<comment type="caution">
    <text evidence="8">The sequence shown here is derived from an EMBL/GenBank/DDBJ whole genome shotgun (WGS) entry which is preliminary data.</text>
</comment>
<dbReference type="InterPro" id="IPR001789">
    <property type="entry name" value="Sig_transdc_resp-reg_receiver"/>
</dbReference>
<accession>A0A9W6NII7</accession>
<evidence type="ECO:0000313" key="8">
    <source>
        <dbReference type="EMBL" id="GLK91856.1"/>
    </source>
</evidence>
<dbReference type="InterPro" id="IPR003607">
    <property type="entry name" value="HD/PDEase_dom"/>
</dbReference>
<gene>
    <name evidence="8" type="ORF">GCM10017655_49200</name>
</gene>
<organism evidence="8 9">
    <name type="scientific">Pseudomonas turukhanskensis</name>
    <dbReference type="NCBI Taxonomy" id="1806536"/>
    <lineage>
        <taxon>Bacteria</taxon>
        <taxon>Pseudomonadati</taxon>
        <taxon>Pseudomonadota</taxon>
        <taxon>Gammaproteobacteria</taxon>
        <taxon>Pseudomonadales</taxon>
        <taxon>Pseudomonadaceae</taxon>
        <taxon>Pseudomonas</taxon>
    </lineage>
</organism>
<keyword evidence="1 5" id="KW-0597">Phosphoprotein</keyword>
<dbReference type="AlphaFoldDB" id="A0A9W6NII7"/>
<sequence length="396" mass="43507">MDGILDRPEQALVLVVDDTPENLELMSELLLPSYRVKVASSGLKALRIAISSPPPDLILLDIMMPLMDGYEVCKRLKADPQTRDIPVIFLTAKTEVADEQHGFNLGAVDYITKPISPPLVLARVKAHLQVKASADFLRDKSEYLELEVRRRTRDIEKLQEVTMEAMANLARMRENPGGGHLARIEPYMVELASTLARQQPALTDELTPARIARLGKSALLHGIGRLTLPDRILHSLVPLEPADVAMLHRHAEAGFAALQAAEDKLGSTETFLTDAKHIVHSQHECWDGSGYPQGLRGEQIPLPARLMAVVGRYEELTAHHPYRQTASHAEAVERISAGSGTEFDPLVVMAFLGAADEFCSLALGLADDAQAIHSDLQRLDESFGETIELTLPQEPA</sequence>
<dbReference type="FunFam" id="3.40.50.2300:FF:000328">
    <property type="entry name" value="Two-component system response regulator"/>
    <property type="match status" value="1"/>
</dbReference>
<dbReference type="Proteomes" id="UP001143328">
    <property type="component" value="Unassembled WGS sequence"/>
</dbReference>
<dbReference type="Gene3D" id="3.40.50.2300">
    <property type="match status" value="1"/>
</dbReference>